<feature type="domain" description="SAM" evidence="2">
    <location>
        <begin position="181"/>
        <end position="244"/>
    </location>
</feature>
<dbReference type="FunFam" id="1.10.150.50:FF:000021">
    <property type="entry name" value="Diacylglycerol kinase"/>
    <property type="match status" value="1"/>
</dbReference>
<dbReference type="EMBL" id="SCEB01000994">
    <property type="protein sequence ID" value="RXM97663.1"/>
    <property type="molecule type" value="Genomic_DNA"/>
</dbReference>
<evidence type="ECO:0000313" key="3">
    <source>
        <dbReference type="EMBL" id="RXM97663.1"/>
    </source>
</evidence>
<name>A0A662YNU0_ACIRT</name>
<dbReference type="PROSITE" id="PS50105">
    <property type="entry name" value="SAM_DOMAIN"/>
    <property type="match status" value="1"/>
</dbReference>
<protein>
    <submittedName>
        <fullName evidence="3">Diacylglycerol kinase eta</fullName>
    </submittedName>
</protein>
<comment type="caution">
    <text evidence="3">The sequence shown here is derived from an EMBL/GenBank/DDBJ whole genome shotgun (WGS) entry which is preliminary data.</text>
</comment>
<reference evidence="3 4" key="1">
    <citation type="submission" date="2019-01" db="EMBL/GenBank/DDBJ databases">
        <title>Draft Genome and Complete Hox-Cluster Characterization of the Sterlet Sturgeon (Acipenser ruthenus).</title>
        <authorList>
            <person name="Wei Q."/>
        </authorList>
    </citation>
    <scope>NUCLEOTIDE SEQUENCE [LARGE SCALE GENOMIC DNA]</scope>
    <source>
        <strain evidence="3">WHYD16114868_AA</strain>
        <tissue evidence="3">Blood</tissue>
    </source>
</reference>
<evidence type="ECO:0000256" key="1">
    <source>
        <dbReference type="SAM" id="MobiDB-lite"/>
    </source>
</evidence>
<evidence type="ECO:0000313" key="4">
    <source>
        <dbReference type="Proteomes" id="UP000289886"/>
    </source>
</evidence>
<dbReference type="Gene3D" id="2.30.29.30">
    <property type="entry name" value="Pleckstrin-homology domain (PH domain)/Phosphotyrosine-binding domain (PTB)"/>
    <property type="match status" value="1"/>
</dbReference>
<dbReference type="InterPro" id="IPR001660">
    <property type="entry name" value="SAM"/>
</dbReference>
<keyword evidence="4" id="KW-1185">Reference proteome</keyword>
<dbReference type="SMART" id="SM00454">
    <property type="entry name" value="SAM"/>
    <property type="match status" value="1"/>
</dbReference>
<accession>A0A662YNU0</accession>
<dbReference type="Gene3D" id="1.10.150.50">
    <property type="entry name" value="Transcription Factor, Ets-1"/>
    <property type="match status" value="1"/>
</dbReference>
<evidence type="ECO:0000259" key="2">
    <source>
        <dbReference type="PROSITE" id="PS50105"/>
    </source>
</evidence>
<dbReference type="Pfam" id="PF07647">
    <property type="entry name" value="SAM_2"/>
    <property type="match status" value="1"/>
</dbReference>
<dbReference type="AlphaFoldDB" id="A0A662YNU0"/>
<feature type="region of interest" description="Disordered" evidence="1">
    <location>
        <begin position="56"/>
        <end position="88"/>
    </location>
</feature>
<gene>
    <name evidence="3" type="ORF">EOD39_14148</name>
</gene>
<feature type="region of interest" description="Disordered" evidence="1">
    <location>
        <begin position="1"/>
        <end position="33"/>
    </location>
</feature>
<proteinExistence type="predicted"/>
<dbReference type="InterPro" id="IPR013761">
    <property type="entry name" value="SAM/pointed_sf"/>
</dbReference>
<organism evidence="3 4">
    <name type="scientific">Acipenser ruthenus</name>
    <name type="common">Sterlet sturgeon</name>
    <dbReference type="NCBI Taxonomy" id="7906"/>
    <lineage>
        <taxon>Eukaryota</taxon>
        <taxon>Metazoa</taxon>
        <taxon>Chordata</taxon>
        <taxon>Craniata</taxon>
        <taxon>Vertebrata</taxon>
        <taxon>Euteleostomi</taxon>
        <taxon>Actinopterygii</taxon>
        <taxon>Chondrostei</taxon>
        <taxon>Acipenseriformes</taxon>
        <taxon>Acipenseridae</taxon>
        <taxon>Acipenser</taxon>
    </lineage>
</organism>
<keyword evidence="3" id="KW-0418">Kinase</keyword>
<dbReference type="InterPro" id="IPR011993">
    <property type="entry name" value="PH-like_dom_sf"/>
</dbReference>
<sequence length="249" mass="27657">MAARRAASQPLSSSRVPERKGAAGCTKVNPEWCVSTRQESEKGAVTVAGIVGTGMRHHPIGAAGGHVTGDESSDSEGEHEGPQKLIRKVSTSGQIRSKIITPFRRLILCAENRKEMEDWITSLKSVQSREHYETAQFNVEHFSGMHNWYACSHARPTFCNVCRDSLSGVTSHGLSCEVQRWGTDEVAAWLDLLSLGEYKEIFIRHDIRGSELLHLERRDLKDLGISKVGHMKRILQGIKELAKNTLSDL</sequence>
<keyword evidence="3" id="KW-0808">Transferase</keyword>
<dbReference type="Gene3D" id="3.30.60.20">
    <property type="match status" value="1"/>
</dbReference>
<dbReference type="SUPFAM" id="SSF47769">
    <property type="entry name" value="SAM/Pointed domain"/>
    <property type="match status" value="1"/>
</dbReference>
<dbReference type="PANTHER" id="PTHR46829:SF1">
    <property type="entry name" value="STERILE ALPHA MOTIF DOMAIN-CONTAINING PROTEIN 15"/>
    <property type="match status" value="1"/>
</dbReference>
<dbReference type="SUPFAM" id="SSF50729">
    <property type="entry name" value="PH domain-like"/>
    <property type="match status" value="1"/>
</dbReference>
<dbReference type="Proteomes" id="UP000289886">
    <property type="component" value="Unassembled WGS sequence"/>
</dbReference>
<dbReference type="PANTHER" id="PTHR46829">
    <property type="entry name" value="STERILE ALPHA MOTIF DOMAIN-CONTAINING PROTEIN 15"/>
    <property type="match status" value="1"/>
</dbReference>
<dbReference type="GO" id="GO:0016301">
    <property type="term" value="F:kinase activity"/>
    <property type="evidence" value="ECO:0007669"/>
    <property type="project" value="UniProtKB-KW"/>
</dbReference>